<dbReference type="PANTHER" id="PTHR31286">
    <property type="entry name" value="GLYCINE-RICH CELL WALL STRUCTURAL PROTEIN 1.8-LIKE"/>
    <property type="match status" value="1"/>
</dbReference>
<sequence length="161" mass="18051">MPMCLMPWSLLFSADNHHNTNALIWCKFPGLPSELWSQKIVMSLGNILGTPIHLDRSTINHDYGYHASILVDIDLSTPISNHTFIDVEGKPILQEILLYWVPKFCNHCKNVGHSIAEYKVIQRAIRGEQKQVPKIVIKPGITKSTGNSNVAPREEGAQSKP</sequence>
<evidence type="ECO:0000313" key="2">
    <source>
        <dbReference type="Proteomes" id="UP000541444"/>
    </source>
</evidence>
<evidence type="ECO:0008006" key="3">
    <source>
        <dbReference type="Google" id="ProtNLM"/>
    </source>
</evidence>
<dbReference type="AlphaFoldDB" id="A0A7J7P8S4"/>
<keyword evidence="2" id="KW-1185">Reference proteome</keyword>
<name>A0A7J7P8S4_9MAGN</name>
<comment type="caution">
    <text evidence="1">The sequence shown here is derived from an EMBL/GenBank/DDBJ whole genome shotgun (WGS) entry which is preliminary data.</text>
</comment>
<gene>
    <name evidence="1" type="ORF">GIB67_003343</name>
</gene>
<organism evidence="1 2">
    <name type="scientific">Kingdonia uniflora</name>
    <dbReference type="NCBI Taxonomy" id="39325"/>
    <lineage>
        <taxon>Eukaryota</taxon>
        <taxon>Viridiplantae</taxon>
        <taxon>Streptophyta</taxon>
        <taxon>Embryophyta</taxon>
        <taxon>Tracheophyta</taxon>
        <taxon>Spermatophyta</taxon>
        <taxon>Magnoliopsida</taxon>
        <taxon>Ranunculales</taxon>
        <taxon>Circaeasteraceae</taxon>
        <taxon>Kingdonia</taxon>
    </lineage>
</organism>
<dbReference type="EMBL" id="JACGCM010000140">
    <property type="protein sequence ID" value="KAF6175855.1"/>
    <property type="molecule type" value="Genomic_DNA"/>
</dbReference>
<dbReference type="PANTHER" id="PTHR31286:SF180">
    <property type="entry name" value="OS10G0362600 PROTEIN"/>
    <property type="match status" value="1"/>
</dbReference>
<proteinExistence type="predicted"/>
<accession>A0A7J7P8S4</accession>
<reference evidence="1 2" key="1">
    <citation type="journal article" date="2020" name="IScience">
        <title>Genome Sequencing of the Endangered Kingdonia uniflora (Circaeasteraceae, Ranunculales) Reveals Potential Mechanisms of Evolutionary Specialization.</title>
        <authorList>
            <person name="Sun Y."/>
            <person name="Deng T."/>
            <person name="Zhang A."/>
            <person name="Moore M.J."/>
            <person name="Landis J.B."/>
            <person name="Lin N."/>
            <person name="Zhang H."/>
            <person name="Zhang X."/>
            <person name="Huang J."/>
            <person name="Zhang X."/>
            <person name="Sun H."/>
            <person name="Wang H."/>
        </authorList>
    </citation>
    <scope>NUCLEOTIDE SEQUENCE [LARGE SCALE GENOMIC DNA]</scope>
    <source>
        <strain evidence="1">TB1705</strain>
        <tissue evidence="1">Leaf</tissue>
    </source>
</reference>
<evidence type="ECO:0000313" key="1">
    <source>
        <dbReference type="EMBL" id="KAF6175855.1"/>
    </source>
</evidence>
<protein>
    <recommendedName>
        <fullName evidence="3">DUF4283 domain-containing protein</fullName>
    </recommendedName>
</protein>
<dbReference type="InterPro" id="IPR040256">
    <property type="entry name" value="At4g02000-like"/>
</dbReference>
<dbReference type="Proteomes" id="UP000541444">
    <property type="component" value="Unassembled WGS sequence"/>
</dbReference>
<dbReference type="OrthoDB" id="1939300at2759"/>